<dbReference type="InterPro" id="IPR011701">
    <property type="entry name" value="MFS"/>
</dbReference>
<keyword evidence="6 8" id="KW-0472">Membrane</keyword>
<accession>A0A069PFT4</accession>
<feature type="transmembrane region" description="Helical" evidence="8">
    <location>
        <begin position="12"/>
        <end position="35"/>
    </location>
</feature>
<dbReference type="InterPro" id="IPR036259">
    <property type="entry name" value="MFS_trans_sf"/>
</dbReference>
<evidence type="ECO:0000313" key="11">
    <source>
        <dbReference type="Proteomes" id="UP000027466"/>
    </source>
</evidence>
<reference evidence="10 11" key="1">
    <citation type="submission" date="2014-03" db="EMBL/GenBank/DDBJ databases">
        <title>Draft Genome Sequences of Four Burkholderia Strains.</title>
        <authorList>
            <person name="Liu X.Y."/>
            <person name="Li C.X."/>
            <person name="Xu J.H."/>
        </authorList>
    </citation>
    <scope>NUCLEOTIDE SEQUENCE [LARGE SCALE GENOMIC DNA]</scope>
    <source>
        <strain evidence="10 11">DSM 50014</strain>
    </source>
</reference>
<keyword evidence="4 8" id="KW-0812">Transmembrane</keyword>
<keyword evidence="3" id="KW-1003">Cell membrane</keyword>
<keyword evidence="11" id="KW-1185">Reference proteome</keyword>
<dbReference type="STRING" id="60547.GCA_000751215_00058"/>
<evidence type="ECO:0000256" key="6">
    <source>
        <dbReference type="ARBA" id="ARBA00023136"/>
    </source>
</evidence>
<dbReference type="Gene3D" id="1.20.1720.10">
    <property type="entry name" value="Multidrug resistance protein D"/>
    <property type="match status" value="1"/>
</dbReference>
<keyword evidence="5 8" id="KW-1133">Transmembrane helix</keyword>
<evidence type="ECO:0000256" key="2">
    <source>
        <dbReference type="ARBA" id="ARBA00022448"/>
    </source>
</evidence>
<feature type="transmembrane region" description="Helical" evidence="8">
    <location>
        <begin position="460"/>
        <end position="481"/>
    </location>
</feature>
<protein>
    <recommendedName>
        <fullName evidence="7">MFS-type drug efflux transporter P55</fullName>
    </recommendedName>
</protein>
<dbReference type="FunFam" id="1.20.1720.10:FF:000004">
    <property type="entry name" value="EmrB/QacA family drug resistance transporter"/>
    <property type="match status" value="1"/>
</dbReference>
<evidence type="ECO:0000256" key="5">
    <source>
        <dbReference type="ARBA" id="ARBA00022989"/>
    </source>
</evidence>
<feature type="transmembrane region" description="Helical" evidence="8">
    <location>
        <begin position="140"/>
        <end position="159"/>
    </location>
</feature>
<dbReference type="EMBL" id="JFHC01000060">
    <property type="protein sequence ID" value="KDR39367.1"/>
    <property type="molecule type" value="Genomic_DNA"/>
</dbReference>
<proteinExistence type="predicted"/>
<evidence type="ECO:0000256" key="7">
    <source>
        <dbReference type="ARBA" id="ARBA00044273"/>
    </source>
</evidence>
<evidence type="ECO:0000256" key="4">
    <source>
        <dbReference type="ARBA" id="ARBA00022692"/>
    </source>
</evidence>
<dbReference type="PANTHER" id="PTHR23501">
    <property type="entry name" value="MAJOR FACILITATOR SUPERFAMILY"/>
    <property type="match status" value="1"/>
</dbReference>
<feature type="transmembrane region" description="Helical" evidence="8">
    <location>
        <begin position="47"/>
        <end position="66"/>
    </location>
</feature>
<dbReference type="PROSITE" id="PS00217">
    <property type="entry name" value="SUGAR_TRANSPORT_2"/>
    <property type="match status" value="1"/>
</dbReference>
<gene>
    <name evidence="10" type="ORF">BG61_33155</name>
</gene>
<feature type="transmembrane region" description="Helical" evidence="8">
    <location>
        <begin position="103"/>
        <end position="128"/>
    </location>
</feature>
<dbReference type="Gene3D" id="1.20.1250.20">
    <property type="entry name" value="MFS general substrate transporter like domains"/>
    <property type="match status" value="1"/>
</dbReference>
<dbReference type="AlphaFoldDB" id="A0A069PFT4"/>
<evidence type="ECO:0000256" key="3">
    <source>
        <dbReference type="ARBA" id="ARBA00022475"/>
    </source>
</evidence>
<dbReference type="PRINTS" id="PR01036">
    <property type="entry name" value="TCRTETB"/>
</dbReference>
<feature type="domain" description="Major facilitator superfamily (MFS) profile" evidence="9">
    <location>
        <begin position="13"/>
        <end position="482"/>
    </location>
</feature>
<dbReference type="PANTHER" id="PTHR23501:SF191">
    <property type="entry name" value="VACUOLAR BASIC AMINO ACID TRANSPORTER 4"/>
    <property type="match status" value="1"/>
</dbReference>
<feature type="transmembrane region" description="Helical" evidence="8">
    <location>
        <begin position="78"/>
        <end position="97"/>
    </location>
</feature>
<feature type="transmembrane region" description="Helical" evidence="8">
    <location>
        <begin position="354"/>
        <end position="378"/>
    </location>
</feature>
<sequence length="520" mass="55523">MQNSVSATQRSLILGTIMLATFMVSIEATIVATAMPHVVGQLGGFGYYSWVFAAFLLAQSATTPIYGKFSDLFGRKPVLLAGILLFLAGSLLCGFSWSMPSLIAFRVLQGLGAGAIYPVAMTVIGDLYTMDERGKAQGMIAIVWAISAVVGPLAGGIIIDRISWAWIFWINLPFGVFTIIGFSLFLREKVERRRVGIDYAGALLFSVAIVSLLVILTEMEGSGFWVLTGLTLLFFVTGALFVLHERRVAVPIISIDLWARRLIATSNAATLLAGMALIGLTTILPIYVQGVLGRSPITAGLTLTSLVVGWPLAVILSSRLFKYFGIRHSVRVGSLAFPFGAVLLLFLTPHSHPAIAAAASFLMGFGMGLVSITGIVLVQESVEWSMRGSATASIIFSRSLGNTLGAAALGAILNLGITHYDSGDLAIKLRNLLNEPTGLAQLASSQDVRVVLYHALNLSFWGFLVIAVLAVLSSWLIPVAGKANDAPTREKPSVAARDTLDAYDEASAQRWTEPPSAKKS</sequence>
<keyword evidence="2" id="KW-0813">Transport</keyword>
<dbReference type="PROSITE" id="PS50850">
    <property type="entry name" value="MFS"/>
    <property type="match status" value="1"/>
</dbReference>
<dbReference type="InterPro" id="IPR020846">
    <property type="entry name" value="MFS_dom"/>
</dbReference>
<evidence type="ECO:0000259" key="9">
    <source>
        <dbReference type="PROSITE" id="PS50850"/>
    </source>
</evidence>
<dbReference type="RefSeq" id="WP_035924310.1">
    <property type="nucleotide sequence ID" value="NZ_CADFFX010000037.1"/>
</dbReference>
<comment type="caution">
    <text evidence="10">The sequence shown here is derived from an EMBL/GenBank/DDBJ whole genome shotgun (WGS) entry which is preliminary data.</text>
</comment>
<feature type="transmembrane region" description="Helical" evidence="8">
    <location>
        <begin position="264"/>
        <end position="287"/>
    </location>
</feature>
<organism evidence="10 11">
    <name type="scientific">Caballeronia glathei</name>
    <dbReference type="NCBI Taxonomy" id="60547"/>
    <lineage>
        <taxon>Bacteria</taxon>
        <taxon>Pseudomonadati</taxon>
        <taxon>Pseudomonadota</taxon>
        <taxon>Betaproteobacteria</taxon>
        <taxon>Burkholderiales</taxon>
        <taxon>Burkholderiaceae</taxon>
        <taxon>Caballeronia</taxon>
    </lineage>
</organism>
<evidence type="ECO:0000256" key="8">
    <source>
        <dbReference type="SAM" id="Phobius"/>
    </source>
</evidence>
<comment type="subcellular location">
    <subcellularLocation>
        <location evidence="1">Cell membrane</location>
        <topology evidence="1">Multi-pass membrane protein</topology>
    </subcellularLocation>
</comment>
<feature type="transmembrane region" description="Helical" evidence="8">
    <location>
        <begin position="330"/>
        <end position="348"/>
    </location>
</feature>
<name>A0A069PFT4_9BURK</name>
<dbReference type="CDD" id="cd17502">
    <property type="entry name" value="MFS_Azr1_MDR_like"/>
    <property type="match status" value="1"/>
</dbReference>
<dbReference type="InterPro" id="IPR005829">
    <property type="entry name" value="Sugar_transporter_CS"/>
</dbReference>
<dbReference type="GO" id="GO:0022857">
    <property type="term" value="F:transmembrane transporter activity"/>
    <property type="evidence" value="ECO:0007669"/>
    <property type="project" value="InterPro"/>
</dbReference>
<dbReference type="Pfam" id="PF07690">
    <property type="entry name" value="MFS_1"/>
    <property type="match status" value="1"/>
</dbReference>
<dbReference type="GO" id="GO:0005886">
    <property type="term" value="C:plasma membrane"/>
    <property type="evidence" value="ECO:0007669"/>
    <property type="project" value="UniProtKB-SubCell"/>
</dbReference>
<feature type="transmembrane region" description="Helical" evidence="8">
    <location>
        <begin position="222"/>
        <end position="243"/>
    </location>
</feature>
<evidence type="ECO:0000313" key="10">
    <source>
        <dbReference type="EMBL" id="KDR39367.1"/>
    </source>
</evidence>
<feature type="transmembrane region" description="Helical" evidence="8">
    <location>
        <begin position="165"/>
        <end position="185"/>
    </location>
</feature>
<dbReference type="SUPFAM" id="SSF103473">
    <property type="entry name" value="MFS general substrate transporter"/>
    <property type="match status" value="1"/>
</dbReference>
<feature type="transmembrane region" description="Helical" evidence="8">
    <location>
        <begin position="399"/>
        <end position="420"/>
    </location>
</feature>
<feature type="transmembrane region" description="Helical" evidence="8">
    <location>
        <begin position="197"/>
        <end position="216"/>
    </location>
</feature>
<dbReference type="Proteomes" id="UP000027466">
    <property type="component" value="Unassembled WGS sequence"/>
</dbReference>
<feature type="transmembrane region" description="Helical" evidence="8">
    <location>
        <begin position="299"/>
        <end position="318"/>
    </location>
</feature>
<evidence type="ECO:0000256" key="1">
    <source>
        <dbReference type="ARBA" id="ARBA00004651"/>
    </source>
</evidence>